<dbReference type="InterPro" id="IPR006016">
    <property type="entry name" value="UspA"/>
</dbReference>
<dbReference type="InterPro" id="IPR006015">
    <property type="entry name" value="Universal_stress_UspA"/>
</dbReference>
<sequence length="284" mass="30607">MADALPIIVGTDGSIRARYAVLEAARIARTHSLPLRIITAHSPLFAITSFDPEPTSEEIERLETILSDSEGAVRDRYHDVPIELEWHVGDPSTVLVAASKTAAALVVGARGQGAMHHMLVGSVATKVATLARCPVFVMRSGEFNPDGPITVGLAPEETSLRALECGLRLARVEGTSVRALRAHQHAAAGLRNMLEGEHKDWLRGEIMTSVEQTRQQFDEIAEQHADVSSTFLHIQAHATDSLIDASRMSRLVVVAPNGQSLKDRTLGSVALAVLHHAPTVLVAR</sequence>
<dbReference type="RefSeq" id="WP_126039328.1">
    <property type="nucleotide sequence ID" value="NZ_CP034438.1"/>
</dbReference>
<evidence type="ECO:0000256" key="1">
    <source>
        <dbReference type="ARBA" id="ARBA00008791"/>
    </source>
</evidence>
<evidence type="ECO:0000313" key="4">
    <source>
        <dbReference type="Proteomes" id="UP000270021"/>
    </source>
</evidence>
<reference evidence="3 4" key="1">
    <citation type="submission" date="2018-12" db="EMBL/GenBank/DDBJ databases">
        <title>Complete genome sequence of Flaviflexus salsibiostraticola KCTC 33148.</title>
        <authorList>
            <person name="Bae J.-W."/>
        </authorList>
    </citation>
    <scope>NUCLEOTIDE SEQUENCE [LARGE SCALE GENOMIC DNA]</scope>
    <source>
        <strain evidence="3 4">KCTC 33148</strain>
    </source>
</reference>
<proteinExistence type="inferred from homology"/>
<dbReference type="Proteomes" id="UP000270021">
    <property type="component" value="Chromosome"/>
</dbReference>
<dbReference type="SUPFAM" id="SSF52402">
    <property type="entry name" value="Adenine nucleotide alpha hydrolases-like"/>
    <property type="match status" value="2"/>
</dbReference>
<dbReference type="PANTHER" id="PTHR46268:SF6">
    <property type="entry name" value="UNIVERSAL STRESS PROTEIN UP12"/>
    <property type="match status" value="1"/>
</dbReference>
<gene>
    <name evidence="3" type="ORF">EJO69_03580</name>
</gene>
<dbReference type="PRINTS" id="PR01438">
    <property type="entry name" value="UNVRSLSTRESS"/>
</dbReference>
<dbReference type="Pfam" id="PF00582">
    <property type="entry name" value="Usp"/>
    <property type="match status" value="2"/>
</dbReference>
<dbReference type="InterPro" id="IPR014729">
    <property type="entry name" value="Rossmann-like_a/b/a_fold"/>
</dbReference>
<dbReference type="Gene3D" id="3.40.50.620">
    <property type="entry name" value="HUPs"/>
    <property type="match status" value="2"/>
</dbReference>
<name>A0A3Q8WST0_9ACTO</name>
<feature type="domain" description="UspA" evidence="2">
    <location>
        <begin position="7"/>
        <end position="139"/>
    </location>
</feature>
<dbReference type="EMBL" id="CP034438">
    <property type="protein sequence ID" value="AZN29490.1"/>
    <property type="molecule type" value="Genomic_DNA"/>
</dbReference>
<evidence type="ECO:0000259" key="2">
    <source>
        <dbReference type="Pfam" id="PF00582"/>
    </source>
</evidence>
<feature type="domain" description="UspA" evidence="2">
    <location>
        <begin position="149"/>
        <end position="282"/>
    </location>
</feature>
<protein>
    <submittedName>
        <fullName evidence="3">Universal stress protein</fullName>
    </submittedName>
</protein>
<keyword evidence="4" id="KW-1185">Reference proteome</keyword>
<dbReference type="OrthoDB" id="3404132at2"/>
<dbReference type="PANTHER" id="PTHR46268">
    <property type="entry name" value="STRESS RESPONSE PROTEIN NHAX"/>
    <property type="match status" value="1"/>
</dbReference>
<comment type="similarity">
    <text evidence="1">Belongs to the universal stress protein A family.</text>
</comment>
<dbReference type="AlphaFoldDB" id="A0A3Q8WST0"/>
<evidence type="ECO:0000313" key="3">
    <source>
        <dbReference type="EMBL" id="AZN29490.1"/>
    </source>
</evidence>
<dbReference type="KEGG" id="fsl:EJO69_03580"/>
<organism evidence="3 4">
    <name type="scientific">Flaviflexus salsibiostraticola</name>
    <dbReference type="NCBI Taxonomy" id="1282737"/>
    <lineage>
        <taxon>Bacteria</taxon>
        <taxon>Bacillati</taxon>
        <taxon>Actinomycetota</taxon>
        <taxon>Actinomycetes</taxon>
        <taxon>Actinomycetales</taxon>
        <taxon>Actinomycetaceae</taxon>
        <taxon>Flaviflexus</taxon>
    </lineage>
</organism>
<accession>A0A3Q8WST0</accession>